<evidence type="ECO:0000313" key="1">
    <source>
        <dbReference type="EMBL" id="KAJ0963338.1"/>
    </source>
</evidence>
<keyword evidence="2" id="KW-1185">Reference proteome</keyword>
<proteinExistence type="predicted"/>
<accession>A0A9D5BZ12</accession>
<name>A0A9D5BZ12_9LILI</name>
<sequence length="184" mass="19497">MASGTLSSTRRQPLRVARHPACHAVARVLLALRLGLLTQLPRLGALRPVAAALRPTSACARLPPSLQQRLCSDLRAALRRPARHTAAHAARPPHCSPAGVPATHMPNPCTRLARTVALRPTTLQPLRVAGAARTPLRTPPTRSPYACSSQAAPPCVRAATSLACGPTRRSPSSLAIDVVRRSRT</sequence>
<reference evidence="1" key="2">
    <citation type="journal article" date="2022" name="Hortic Res">
        <title>The genome of Dioscorea zingiberensis sheds light on the biosynthesis, origin and evolution of the medicinally important diosgenin saponins.</title>
        <authorList>
            <person name="Li Y."/>
            <person name="Tan C."/>
            <person name="Li Z."/>
            <person name="Guo J."/>
            <person name="Li S."/>
            <person name="Chen X."/>
            <person name="Wang C."/>
            <person name="Dai X."/>
            <person name="Yang H."/>
            <person name="Song W."/>
            <person name="Hou L."/>
            <person name="Xu J."/>
            <person name="Tong Z."/>
            <person name="Xu A."/>
            <person name="Yuan X."/>
            <person name="Wang W."/>
            <person name="Yang Q."/>
            <person name="Chen L."/>
            <person name="Sun Z."/>
            <person name="Wang K."/>
            <person name="Pan B."/>
            <person name="Chen J."/>
            <person name="Bao Y."/>
            <person name="Liu F."/>
            <person name="Qi X."/>
            <person name="Gang D.R."/>
            <person name="Wen J."/>
            <person name="Li J."/>
        </authorList>
    </citation>
    <scope>NUCLEOTIDE SEQUENCE</scope>
    <source>
        <strain evidence="1">Dzin_1.0</strain>
    </source>
</reference>
<protein>
    <submittedName>
        <fullName evidence="1">Uncharacterized protein</fullName>
    </submittedName>
</protein>
<dbReference type="Proteomes" id="UP001085076">
    <property type="component" value="Miscellaneous, Linkage group lg09"/>
</dbReference>
<dbReference type="AlphaFoldDB" id="A0A9D5BZ12"/>
<comment type="caution">
    <text evidence="1">The sequence shown here is derived from an EMBL/GenBank/DDBJ whole genome shotgun (WGS) entry which is preliminary data.</text>
</comment>
<gene>
    <name evidence="1" type="ORF">J5N97_028460</name>
</gene>
<organism evidence="1 2">
    <name type="scientific">Dioscorea zingiberensis</name>
    <dbReference type="NCBI Taxonomy" id="325984"/>
    <lineage>
        <taxon>Eukaryota</taxon>
        <taxon>Viridiplantae</taxon>
        <taxon>Streptophyta</taxon>
        <taxon>Embryophyta</taxon>
        <taxon>Tracheophyta</taxon>
        <taxon>Spermatophyta</taxon>
        <taxon>Magnoliopsida</taxon>
        <taxon>Liliopsida</taxon>
        <taxon>Dioscoreales</taxon>
        <taxon>Dioscoreaceae</taxon>
        <taxon>Dioscorea</taxon>
    </lineage>
</organism>
<dbReference type="EMBL" id="JAGGNH010000009">
    <property type="protein sequence ID" value="KAJ0963338.1"/>
    <property type="molecule type" value="Genomic_DNA"/>
</dbReference>
<evidence type="ECO:0000313" key="2">
    <source>
        <dbReference type="Proteomes" id="UP001085076"/>
    </source>
</evidence>
<reference evidence="1" key="1">
    <citation type="submission" date="2021-03" db="EMBL/GenBank/DDBJ databases">
        <authorList>
            <person name="Li Z."/>
            <person name="Yang C."/>
        </authorList>
    </citation>
    <scope>NUCLEOTIDE SEQUENCE</scope>
    <source>
        <strain evidence="1">Dzin_1.0</strain>
        <tissue evidence="1">Leaf</tissue>
    </source>
</reference>